<accession>A0A0F9MBM3</accession>
<dbReference type="EMBL" id="LAZR01010499">
    <property type="protein sequence ID" value="KKM66587.1"/>
    <property type="molecule type" value="Genomic_DNA"/>
</dbReference>
<dbReference type="AlphaFoldDB" id="A0A0F9MBM3"/>
<proteinExistence type="predicted"/>
<sequence length="146" mass="16694">MYERKADFQYALGVDPENIATLRRMMIPIPDQVIYSPASVYYVRSDQTRVGDGHANIAWIWDVISRDKLAVLLEPMVGADYLYTYVKSDKRDGEHALPEEGYSIFYSIMYRPILSGKEGTPIARSPKAYQSVKIQFVILSEETGYL</sequence>
<protein>
    <submittedName>
        <fullName evidence="1">Uncharacterized protein</fullName>
    </submittedName>
</protein>
<evidence type="ECO:0000313" key="1">
    <source>
        <dbReference type="EMBL" id="KKM66587.1"/>
    </source>
</evidence>
<reference evidence="1" key="1">
    <citation type="journal article" date="2015" name="Nature">
        <title>Complex archaea that bridge the gap between prokaryotes and eukaryotes.</title>
        <authorList>
            <person name="Spang A."/>
            <person name="Saw J.H."/>
            <person name="Jorgensen S.L."/>
            <person name="Zaremba-Niedzwiedzka K."/>
            <person name="Martijn J."/>
            <person name="Lind A.E."/>
            <person name="van Eijk R."/>
            <person name="Schleper C."/>
            <person name="Guy L."/>
            <person name="Ettema T.J."/>
        </authorList>
    </citation>
    <scope>NUCLEOTIDE SEQUENCE</scope>
</reference>
<organism evidence="1">
    <name type="scientific">marine sediment metagenome</name>
    <dbReference type="NCBI Taxonomy" id="412755"/>
    <lineage>
        <taxon>unclassified sequences</taxon>
        <taxon>metagenomes</taxon>
        <taxon>ecological metagenomes</taxon>
    </lineage>
</organism>
<gene>
    <name evidence="1" type="ORF">LCGC14_1479700</name>
</gene>
<name>A0A0F9MBM3_9ZZZZ</name>
<comment type="caution">
    <text evidence="1">The sequence shown here is derived from an EMBL/GenBank/DDBJ whole genome shotgun (WGS) entry which is preliminary data.</text>
</comment>